<dbReference type="RefSeq" id="WP_056994861.1">
    <property type="nucleotide sequence ID" value="NZ_JQBA01000042.1"/>
</dbReference>
<accession>A0A0R2GS31</accession>
<protein>
    <recommendedName>
        <fullName evidence="3">RadC-like JAB domain-containing protein</fullName>
    </recommendedName>
</protein>
<gene>
    <name evidence="4" type="ORF">IV41_GL001472</name>
</gene>
<keyword evidence="2" id="KW-0645">Protease</keyword>
<name>A0A0R2GS31_9LACO</name>
<dbReference type="InterPro" id="IPR001405">
    <property type="entry name" value="UPF0758"/>
</dbReference>
<comment type="similarity">
    <text evidence="1">Belongs to the UPF0758 family.</text>
</comment>
<evidence type="ECO:0000259" key="3">
    <source>
        <dbReference type="Pfam" id="PF04002"/>
    </source>
</evidence>
<evidence type="ECO:0000256" key="2">
    <source>
        <dbReference type="ARBA" id="ARBA00023049"/>
    </source>
</evidence>
<dbReference type="InterPro" id="IPR025657">
    <property type="entry name" value="RadC_JAB"/>
</dbReference>
<feature type="domain" description="RadC-like JAB" evidence="3">
    <location>
        <begin position="29"/>
        <end position="144"/>
    </location>
</feature>
<dbReference type="PANTHER" id="PTHR30471:SF3">
    <property type="entry name" value="UPF0758 PROTEIN YEES-RELATED"/>
    <property type="match status" value="1"/>
</dbReference>
<keyword evidence="2" id="KW-0378">Hydrolase</keyword>
<dbReference type="PANTHER" id="PTHR30471">
    <property type="entry name" value="DNA REPAIR PROTEIN RADC"/>
    <property type="match status" value="1"/>
</dbReference>
<evidence type="ECO:0000313" key="5">
    <source>
        <dbReference type="Proteomes" id="UP000051639"/>
    </source>
</evidence>
<sequence length="325" mass="36128">MDKKKLNSAVKLHVNKVNLPITFNARAKTRLADAFKQLIGSSTQEIVLAAYIDSKGNVRSIDQLFMGGLSECVMYPGVIMQHALAHKVSRLVIAHNHPTGGTDYSPVDEKFFKRFDHACLVTGLHLEDAVIVTDKGSFSSKNNGCLFVSSDRIEFDDLFVTEKTKYCFSLTFERCGLQETGLPKQLYSSQIVGQEFIRYYQNKGASDKLFALYTDIHNDLCGSMEITPNGNEKKLIKDLLQGALWCNAASVMVVSHVSNQYLSKEIVKSIFGDATINAFQVSDVPCLDYVIVSEDDYVSAREYTSSTFESVKDFCQDVQALACKG</sequence>
<keyword evidence="5" id="KW-1185">Reference proteome</keyword>
<dbReference type="OrthoDB" id="9804482at2"/>
<dbReference type="PATRIC" id="fig|148604.4.peg.1512"/>
<dbReference type="AlphaFoldDB" id="A0A0R2GS31"/>
<proteinExistence type="inferred from homology"/>
<evidence type="ECO:0000256" key="1">
    <source>
        <dbReference type="ARBA" id="ARBA00010243"/>
    </source>
</evidence>
<dbReference type="GO" id="GO:0008237">
    <property type="term" value="F:metallopeptidase activity"/>
    <property type="evidence" value="ECO:0007669"/>
    <property type="project" value="UniProtKB-KW"/>
</dbReference>
<reference evidence="4 5" key="1">
    <citation type="journal article" date="2015" name="Genome Announc.">
        <title>Expanding the biotechnology potential of lactobacilli through comparative genomics of 213 strains and associated genera.</title>
        <authorList>
            <person name="Sun Z."/>
            <person name="Harris H.M."/>
            <person name="McCann A."/>
            <person name="Guo C."/>
            <person name="Argimon S."/>
            <person name="Zhang W."/>
            <person name="Yang X."/>
            <person name="Jeffery I.B."/>
            <person name="Cooney J.C."/>
            <person name="Kagawa T.F."/>
            <person name="Liu W."/>
            <person name="Song Y."/>
            <person name="Salvetti E."/>
            <person name="Wrobel A."/>
            <person name="Rasinkangas P."/>
            <person name="Parkhill J."/>
            <person name="Rea M.C."/>
            <person name="O'Sullivan O."/>
            <person name="Ritari J."/>
            <person name="Douillard F.P."/>
            <person name="Paul Ross R."/>
            <person name="Yang R."/>
            <person name="Briner A.E."/>
            <person name="Felis G.E."/>
            <person name="de Vos W.M."/>
            <person name="Barrangou R."/>
            <person name="Klaenhammer T.R."/>
            <person name="Caufield P.W."/>
            <person name="Cui Y."/>
            <person name="Zhang H."/>
            <person name="O'Toole P.W."/>
        </authorList>
    </citation>
    <scope>NUCLEOTIDE SEQUENCE [LARGE SCALE GENOMIC DNA]</scope>
    <source>
        <strain evidence="4 5">DSM 14792</strain>
    </source>
</reference>
<dbReference type="Proteomes" id="UP000051639">
    <property type="component" value="Unassembled WGS sequence"/>
</dbReference>
<keyword evidence="2" id="KW-0482">Metalloprotease</keyword>
<organism evidence="4 5">
    <name type="scientific">Limosilactobacillus ingluviei</name>
    <dbReference type="NCBI Taxonomy" id="148604"/>
    <lineage>
        <taxon>Bacteria</taxon>
        <taxon>Bacillati</taxon>
        <taxon>Bacillota</taxon>
        <taxon>Bacilli</taxon>
        <taxon>Lactobacillales</taxon>
        <taxon>Lactobacillaceae</taxon>
        <taxon>Limosilactobacillus</taxon>
    </lineage>
</organism>
<comment type="caution">
    <text evidence="4">The sequence shown here is derived from an EMBL/GenBank/DDBJ whole genome shotgun (WGS) entry which is preliminary data.</text>
</comment>
<dbReference type="Pfam" id="PF04002">
    <property type="entry name" value="RadC"/>
    <property type="match status" value="1"/>
</dbReference>
<dbReference type="EMBL" id="JQBA01000042">
    <property type="protein sequence ID" value="KRN43667.1"/>
    <property type="molecule type" value="Genomic_DNA"/>
</dbReference>
<evidence type="ECO:0000313" key="4">
    <source>
        <dbReference type="EMBL" id="KRN43667.1"/>
    </source>
</evidence>
<dbReference type="Gene3D" id="3.40.140.10">
    <property type="entry name" value="Cytidine Deaminase, domain 2"/>
    <property type="match status" value="1"/>
</dbReference>